<gene>
    <name evidence="1" type="ORF">Nepgr_003423</name>
</gene>
<dbReference type="Proteomes" id="UP001279734">
    <property type="component" value="Unassembled WGS sequence"/>
</dbReference>
<comment type="caution">
    <text evidence="1">The sequence shown here is derived from an EMBL/GenBank/DDBJ whole genome shotgun (WGS) entry which is preliminary data.</text>
</comment>
<accession>A0AAD3RZG4</accession>
<name>A0AAD3RZG4_NEPGR</name>
<sequence length="79" mass="9190">MLATQEFCRPSGIPNVIQLFGQSGLDTGLCRNFRRLSSRRNGLVDCWLWWSRRFCTGCSKTVTEDFNKVWKAKILRFGE</sequence>
<dbReference type="EMBL" id="BSYO01000003">
    <property type="protein sequence ID" value="GMH01584.1"/>
    <property type="molecule type" value="Genomic_DNA"/>
</dbReference>
<organism evidence="1 2">
    <name type="scientific">Nepenthes gracilis</name>
    <name type="common">Slender pitcher plant</name>
    <dbReference type="NCBI Taxonomy" id="150966"/>
    <lineage>
        <taxon>Eukaryota</taxon>
        <taxon>Viridiplantae</taxon>
        <taxon>Streptophyta</taxon>
        <taxon>Embryophyta</taxon>
        <taxon>Tracheophyta</taxon>
        <taxon>Spermatophyta</taxon>
        <taxon>Magnoliopsida</taxon>
        <taxon>eudicotyledons</taxon>
        <taxon>Gunneridae</taxon>
        <taxon>Pentapetalae</taxon>
        <taxon>Caryophyllales</taxon>
        <taxon>Nepenthaceae</taxon>
        <taxon>Nepenthes</taxon>
    </lineage>
</organism>
<keyword evidence="2" id="KW-1185">Reference proteome</keyword>
<protein>
    <submittedName>
        <fullName evidence="1">Uncharacterized protein</fullName>
    </submittedName>
</protein>
<proteinExistence type="predicted"/>
<evidence type="ECO:0000313" key="2">
    <source>
        <dbReference type="Proteomes" id="UP001279734"/>
    </source>
</evidence>
<evidence type="ECO:0000313" key="1">
    <source>
        <dbReference type="EMBL" id="GMH01584.1"/>
    </source>
</evidence>
<dbReference type="AlphaFoldDB" id="A0AAD3RZG4"/>
<reference evidence="1" key="1">
    <citation type="submission" date="2023-05" db="EMBL/GenBank/DDBJ databases">
        <title>Nepenthes gracilis genome sequencing.</title>
        <authorList>
            <person name="Fukushima K."/>
        </authorList>
    </citation>
    <scope>NUCLEOTIDE SEQUENCE</scope>
    <source>
        <strain evidence="1">SING2019-196</strain>
    </source>
</reference>